<dbReference type="SUPFAM" id="SSF53822">
    <property type="entry name" value="Periplasmic binding protein-like I"/>
    <property type="match status" value="1"/>
</dbReference>
<dbReference type="EMBL" id="MLJW01000766">
    <property type="protein sequence ID" value="OIQ82793.1"/>
    <property type="molecule type" value="Genomic_DNA"/>
</dbReference>
<dbReference type="CDD" id="cd01392">
    <property type="entry name" value="HTH_LacI"/>
    <property type="match status" value="1"/>
</dbReference>
<accession>A0A1J5QGX7</accession>
<dbReference type="CDD" id="cd06267">
    <property type="entry name" value="PBP1_LacI_sugar_binding-like"/>
    <property type="match status" value="1"/>
</dbReference>
<dbReference type="PANTHER" id="PTHR30146">
    <property type="entry name" value="LACI-RELATED TRANSCRIPTIONAL REPRESSOR"/>
    <property type="match status" value="1"/>
</dbReference>
<dbReference type="InterPro" id="IPR000843">
    <property type="entry name" value="HTH_LacI"/>
</dbReference>
<evidence type="ECO:0000259" key="4">
    <source>
        <dbReference type="PROSITE" id="PS50932"/>
    </source>
</evidence>
<organism evidence="5">
    <name type="scientific">mine drainage metagenome</name>
    <dbReference type="NCBI Taxonomy" id="410659"/>
    <lineage>
        <taxon>unclassified sequences</taxon>
        <taxon>metagenomes</taxon>
        <taxon>ecological metagenomes</taxon>
    </lineage>
</organism>
<dbReference type="Gene3D" id="3.40.50.2300">
    <property type="match status" value="2"/>
</dbReference>
<evidence type="ECO:0000313" key="5">
    <source>
        <dbReference type="EMBL" id="OIQ82793.1"/>
    </source>
</evidence>
<dbReference type="Pfam" id="PF13377">
    <property type="entry name" value="Peripla_BP_3"/>
    <property type="match status" value="1"/>
</dbReference>
<evidence type="ECO:0000256" key="1">
    <source>
        <dbReference type="ARBA" id="ARBA00023015"/>
    </source>
</evidence>
<comment type="caution">
    <text evidence="5">The sequence shown here is derived from an EMBL/GenBank/DDBJ whole genome shotgun (WGS) entry which is preliminary data.</text>
</comment>
<feature type="domain" description="HTH lacI-type" evidence="4">
    <location>
        <begin position="14"/>
        <end position="68"/>
    </location>
</feature>
<evidence type="ECO:0000256" key="2">
    <source>
        <dbReference type="ARBA" id="ARBA00023125"/>
    </source>
</evidence>
<keyword evidence="2" id="KW-0238">DNA-binding</keyword>
<dbReference type="PROSITE" id="PS50932">
    <property type="entry name" value="HTH_LACI_2"/>
    <property type="match status" value="1"/>
</dbReference>
<name>A0A1J5QGX7_9ZZZZ</name>
<dbReference type="InterPro" id="IPR046335">
    <property type="entry name" value="LacI/GalR-like_sensor"/>
</dbReference>
<dbReference type="AlphaFoldDB" id="A0A1J5QGX7"/>
<dbReference type="Pfam" id="PF00356">
    <property type="entry name" value="LacI"/>
    <property type="match status" value="1"/>
</dbReference>
<dbReference type="GO" id="GO:0003700">
    <property type="term" value="F:DNA-binding transcription factor activity"/>
    <property type="evidence" value="ECO:0007669"/>
    <property type="project" value="TreeGrafter"/>
</dbReference>
<dbReference type="PANTHER" id="PTHR30146:SF109">
    <property type="entry name" value="HTH-TYPE TRANSCRIPTIONAL REGULATOR GALS"/>
    <property type="match status" value="1"/>
</dbReference>
<gene>
    <name evidence="5" type="primary">degA_11</name>
    <name evidence="5" type="ORF">GALL_354120</name>
</gene>
<dbReference type="InterPro" id="IPR028082">
    <property type="entry name" value="Peripla_BP_I"/>
</dbReference>
<evidence type="ECO:0000256" key="3">
    <source>
        <dbReference type="ARBA" id="ARBA00023163"/>
    </source>
</evidence>
<keyword evidence="1" id="KW-0805">Transcription regulation</keyword>
<dbReference type="SMART" id="SM00354">
    <property type="entry name" value="HTH_LACI"/>
    <property type="match status" value="1"/>
</dbReference>
<dbReference type="Gene3D" id="1.10.260.40">
    <property type="entry name" value="lambda repressor-like DNA-binding domains"/>
    <property type="match status" value="1"/>
</dbReference>
<protein>
    <submittedName>
        <fullName evidence="5">HTH-type transcriptional regulator DegA</fullName>
    </submittedName>
</protein>
<dbReference type="InterPro" id="IPR010982">
    <property type="entry name" value="Lambda_DNA-bd_dom_sf"/>
</dbReference>
<proteinExistence type="predicted"/>
<dbReference type="SUPFAM" id="SSF47413">
    <property type="entry name" value="lambda repressor-like DNA-binding domains"/>
    <property type="match status" value="1"/>
</dbReference>
<reference evidence="5" key="1">
    <citation type="submission" date="2016-10" db="EMBL/GenBank/DDBJ databases">
        <title>Sequence of Gallionella enrichment culture.</title>
        <authorList>
            <person name="Poehlein A."/>
            <person name="Muehling M."/>
            <person name="Daniel R."/>
        </authorList>
    </citation>
    <scope>NUCLEOTIDE SEQUENCE</scope>
</reference>
<keyword evidence="3" id="KW-0804">Transcription</keyword>
<dbReference type="GO" id="GO:0000976">
    <property type="term" value="F:transcription cis-regulatory region binding"/>
    <property type="evidence" value="ECO:0007669"/>
    <property type="project" value="TreeGrafter"/>
</dbReference>
<sequence length="348" mass="37620">MVNQAHPGEHRDRPTMHDVAALAGVGIKTVSRVFNDVPTVAPDLVTRVRTAAEKLGYRPNLTAANLRRSGGRTNTIGLLLEDVSNPYSSLVHRAVEDYARSRNVLVLAGSLDEDHDRERELTRTLIDRRVDGIIIMPSSDDHRYIVAEQQAGVSFVFIDRPPSPLLADLVVSDNRGGARRAVRHLLDNGRRAVAYLGDDLGVYTAQQRFAGFCDALAETGIESRAELVRHGLRTAGQARDAAREILTSAAPDAIFSSQNLITIGVLETLHRMDLHRTVALVGFDDVPLADVVDPGVTVMAQGPTGIGTEAARLLFKRMDGDTSPPAVYTLPTHLIVRGSGELPVPAAS</sequence>